<dbReference type="PANTHER" id="PTHR46817">
    <property type="entry name" value="PHOSPHOINOSITIDE PHOSPHATASE SAC9-RELATED"/>
    <property type="match status" value="1"/>
</dbReference>
<evidence type="ECO:0000256" key="1">
    <source>
        <dbReference type="SAM" id="MobiDB-lite"/>
    </source>
</evidence>
<comment type="caution">
    <text evidence="2">The sequence shown here is derived from an EMBL/GenBank/DDBJ whole genome shotgun (WGS) entry which is preliminary data.</text>
</comment>
<accession>A0A8S9KIP9</accession>
<evidence type="ECO:0000313" key="2">
    <source>
        <dbReference type="EMBL" id="KAF2593398.1"/>
    </source>
</evidence>
<protein>
    <submittedName>
        <fullName evidence="2">Uncharacterized protein</fullName>
    </submittedName>
</protein>
<proteinExistence type="predicted"/>
<feature type="region of interest" description="Disordered" evidence="1">
    <location>
        <begin position="20"/>
        <end position="55"/>
    </location>
</feature>
<sequence>MGSHSSNNWYQSNLTRNLQEDQSTLRVGTGPIELGLGGEWQRSSQEDPEIMGRTSSKPLRVTLRLRVSNVEDATRHRDDSLEERAQDNIELDMGSHSSNSLFSRANTQVIYIDPKTGILMYNGKLVLDHFKSEREAVDYITNRSRGFLPRSSLYGRVINQLCCVGELWDASCRNKQLTRR</sequence>
<gene>
    <name evidence="2" type="ORF">F2Q70_00044507</name>
</gene>
<name>A0A8S9KIP9_BRACR</name>
<dbReference type="PANTHER" id="PTHR46817:SF1">
    <property type="entry name" value="SAC DOMAIN-CONTAINING PROTEIN"/>
    <property type="match status" value="1"/>
</dbReference>
<reference evidence="2" key="1">
    <citation type="submission" date="2019-12" db="EMBL/GenBank/DDBJ databases">
        <title>Genome sequencing and annotation of Brassica cretica.</title>
        <authorList>
            <person name="Studholme D.J."/>
            <person name="Sarris P.F."/>
        </authorList>
    </citation>
    <scope>NUCLEOTIDE SEQUENCE</scope>
    <source>
        <strain evidence="2">PFS-102/07</strain>
        <tissue evidence="2">Leaf</tissue>
    </source>
</reference>
<dbReference type="EMBL" id="QGKY02000164">
    <property type="protein sequence ID" value="KAF2593398.1"/>
    <property type="molecule type" value="Genomic_DNA"/>
</dbReference>
<dbReference type="AlphaFoldDB" id="A0A8S9KIP9"/>
<organism evidence="2">
    <name type="scientific">Brassica cretica</name>
    <name type="common">Mustard</name>
    <dbReference type="NCBI Taxonomy" id="69181"/>
    <lineage>
        <taxon>Eukaryota</taxon>
        <taxon>Viridiplantae</taxon>
        <taxon>Streptophyta</taxon>
        <taxon>Embryophyta</taxon>
        <taxon>Tracheophyta</taxon>
        <taxon>Spermatophyta</taxon>
        <taxon>Magnoliopsida</taxon>
        <taxon>eudicotyledons</taxon>
        <taxon>Gunneridae</taxon>
        <taxon>Pentapetalae</taxon>
        <taxon>rosids</taxon>
        <taxon>malvids</taxon>
        <taxon>Brassicales</taxon>
        <taxon>Brassicaceae</taxon>
        <taxon>Brassiceae</taxon>
        <taxon>Brassica</taxon>
    </lineage>
</organism>